<reference evidence="1" key="1">
    <citation type="submission" date="2019-08" db="EMBL/GenBank/DDBJ databases">
        <authorList>
            <person name="Kucharzyk K."/>
            <person name="Murdoch R.W."/>
            <person name="Higgins S."/>
            <person name="Loffler F."/>
        </authorList>
    </citation>
    <scope>NUCLEOTIDE SEQUENCE</scope>
</reference>
<name>A0A645IP81_9ZZZZ</name>
<comment type="caution">
    <text evidence="1">The sequence shown here is derived from an EMBL/GenBank/DDBJ whole genome shotgun (WGS) entry which is preliminary data.</text>
</comment>
<proteinExistence type="predicted"/>
<accession>A0A645IP81</accession>
<dbReference type="EMBL" id="VSSQ01119471">
    <property type="protein sequence ID" value="MPN52910.1"/>
    <property type="molecule type" value="Genomic_DNA"/>
</dbReference>
<dbReference type="AlphaFoldDB" id="A0A645IP81"/>
<organism evidence="1">
    <name type="scientific">bioreactor metagenome</name>
    <dbReference type="NCBI Taxonomy" id="1076179"/>
    <lineage>
        <taxon>unclassified sequences</taxon>
        <taxon>metagenomes</taxon>
        <taxon>ecological metagenomes</taxon>
    </lineage>
</organism>
<sequence length="127" mass="15002">MDDQEDVGGDLKEHSLTIFSEAARLGRLDRTMSRLFSYSATLLKDLDEFATPRSLPLIQLSMKGIDLLLIDACMRTKKYYSWRYMRHLERYFPVRFGYMQQLRKKIQERNLSLGRLVKAFFPAMQLV</sequence>
<gene>
    <name evidence="1" type="ORF">SDC9_200573</name>
</gene>
<protein>
    <submittedName>
        <fullName evidence="1">Uncharacterized protein</fullName>
    </submittedName>
</protein>
<evidence type="ECO:0000313" key="1">
    <source>
        <dbReference type="EMBL" id="MPN52910.1"/>
    </source>
</evidence>